<evidence type="ECO:0000259" key="3">
    <source>
        <dbReference type="Pfam" id="PF00561"/>
    </source>
</evidence>
<dbReference type="Gene3D" id="3.40.50.1820">
    <property type="entry name" value="alpha/beta hydrolase"/>
    <property type="match status" value="3"/>
</dbReference>
<keyword evidence="2" id="KW-0378">Hydrolase</keyword>
<evidence type="ECO:0000256" key="1">
    <source>
        <dbReference type="ARBA" id="ARBA00008645"/>
    </source>
</evidence>
<name>A0A815DKB4_9BILA</name>
<proteinExistence type="inferred from homology"/>
<feature type="domain" description="AB hydrolase-1" evidence="4">
    <location>
        <begin position="628"/>
        <end position="877"/>
    </location>
</feature>
<dbReference type="PANTHER" id="PTHR43798:SF14">
    <property type="entry name" value="SERINE HYDROLASE-LIKE PROTEIN DDB_G0286239"/>
    <property type="match status" value="1"/>
</dbReference>
<evidence type="ECO:0000313" key="5">
    <source>
        <dbReference type="EMBL" id="CAF1297620.1"/>
    </source>
</evidence>
<dbReference type="InterPro" id="IPR000073">
    <property type="entry name" value="AB_hydrolase_1"/>
</dbReference>
<dbReference type="AlphaFoldDB" id="A0A815DKB4"/>
<feature type="domain" description="AB hydrolase-1" evidence="3">
    <location>
        <begin position="352"/>
        <end position="469"/>
    </location>
</feature>
<dbReference type="GO" id="GO:0016020">
    <property type="term" value="C:membrane"/>
    <property type="evidence" value="ECO:0007669"/>
    <property type="project" value="TreeGrafter"/>
</dbReference>
<dbReference type="Pfam" id="PF12697">
    <property type="entry name" value="Abhydrolase_6"/>
    <property type="match status" value="1"/>
</dbReference>
<dbReference type="InterPro" id="IPR029058">
    <property type="entry name" value="AB_hydrolase_fold"/>
</dbReference>
<comment type="caution">
    <text evidence="5">The sequence shown here is derived from an EMBL/GenBank/DDBJ whole genome shotgun (WGS) entry which is preliminary data.</text>
</comment>
<dbReference type="InterPro" id="IPR050266">
    <property type="entry name" value="AB_hydrolase_sf"/>
</dbReference>
<dbReference type="SUPFAM" id="SSF53474">
    <property type="entry name" value="alpha/beta-Hydrolases"/>
    <property type="match status" value="3"/>
</dbReference>
<evidence type="ECO:0000259" key="4">
    <source>
        <dbReference type="Pfam" id="PF12697"/>
    </source>
</evidence>
<dbReference type="OrthoDB" id="190201at2759"/>
<accession>A0A815DKB4</accession>
<protein>
    <recommendedName>
        <fullName evidence="3 4">AB hydrolase-1 domain-containing protein</fullName>
    </recommendedName>
</protein>
<feature type="domain" description="AB hydrolase-1" evidence="3">
    <location>
        <begin position="42"/>
        <end position="290"/>
    </location>
</feature>
<gene>
    <name evidence="5" type="ORF">QVE165_LOCUS31059</name>
</gene>
<dbReference type="Pfam" id="PF00561">
    <property type="entry name" value="Abhydrolase_1"/>
    <property type="match status" value="2"/>
</dbReference>
<dbReference type="PANTHER" id="PTHR43798">
    <property type="entry name" value="MONOACYLGLYCEROL LIPASE"/>
    <property type="match status" value="1"/>
</dbReference>
<reference evidence="5" key="1">
    <citation type="submission" date="2021-02" db="EMBL/GenBank/DDBJ databases">
        <authorList>
            <person name="Nowell W R."/>
        </authorList>
    </citation>
    <scope>NUCLEOTIDE SEQUENCE</scope>
</reference>
<evidence type="ECO:0000313" key="6">
    <source>
        <dbReference type="Proteomes" id="UP000663832"/>
    </source>
</evidence>
<sequence>MPVVIKERNVSCIWGGTLTGILLTNDAIPTDKVNEKTIKIIGIHGWLDNLNSLLPVAQQLIERHSNYEIYLYDRAGHGFSSHLPQGFNYSAMHNLQDLRTVIQSLRWNKEQFSIIGHSYGAMLGTVYAASYSDEVLCLVAIDALLGASIPARLYWESTGFQIDSVLKYLNRTSNSYHEELTFEKAVESAKTSRANISDEAARLLTERLVRKDTNNKYYFTRDESLKLIPVFPYTKAMFQNILETMKASVLFIGATKPQWPHAHRSAELFKKNYPKFEMTLIDGPHHLHMTHVNEVAQRIEEFFDKYLEQTSPSKMITKLNIPCQWGGHLAGILLKNQSTIALGKTTKKFIGIHGWADNLNSLLPLAEKMLDRHPDYEIYLYDQPGHGFSDHPPKGIEYSYGENLRNLRTIIQTLAWNKEKFSIIGHCHGAHVALAYAAAYPEEISCLVAIDALIGSEKSTNSFWKTVASRIDKNIEHYNQPSKIHKKELTYEKAIEIIKSTRNGIDDKSAALLVERSVQRDKHNQLYFTPDEVLRNLIIMPISKSMAEEAVEQIQASLLYIGTTKPQWPSHRNLFQLLKQHNPNRISMIITKFDIQCIWGGTLTGVLLKNDATATADYGKKTIKIIGIHGWLDNLNSLLPLATQLIERHPNYEIYLYDRAGHGFSSHIPKGFEYSGTHNTQDLRTVILSLGWNKEKFAIIGHSYGASLGIVYASTFPDEVICDVAIDAVPRSECSSENYSQIYASRIDDSIAFHSKPARTFEADLTFDRALELTKLSRTGISDKAARLLTERLVRRDTNNKLHFTRDEALKILPLIPFTNNMFENMLERMKASMLFIGATKPQWPAPQKSIDLLKEQNANFEIVLIDGPHHLHMTHTNEVLVPIEKHFNKYLK</sequence>
<evidence type="ECO:0000256" key="2">
    <source>
        <dbReference type="ARBA" id="ARBA00022801"/>
    </source>
</evidence>
<dbReference type="Proteomes" id="UP000663832">
    <property type="component" value="Unassembled WGS sequence"/>
</dbReference>
<organism evidence="5 6">
    <name type="scientific">Adineta steineri</name>
    <dbReference type="NCBI Taxonomy" id="433720"/>
    <lineage>
        <taxon>Eukaryota</taxon>
        <taxon>Metazoa</taxon>
        <taxon>Spiralia</taxon>
        <taxon>Gnathifera</taxon>
        <taxon>Rotifera</taxon>
        <taxon>Eurotatoria</taxon>
        <taxon>Bdelloidea</taxon>
        <taxon>Adinetida</taxon>
        <taxon>Adinetidae</taxon>
        <taxon>Adineta</taxon>
    </lineage>
</organism>
<comment type="similarity">
    <text evidence="1">Belongs to the AB hydrolase superfamily.</text>
</comment>
<dbReference type="EMBL" id="CAJNOM010000263">
    <property type="protein sequence ID" value="CAF1297620.1"/>
    <property type="molecule type" value="Genomic_DNA"/>
</dbReference>
<keyword evidence="6" id="KW-1185">Reference proteome</keyword>